<gene>
    <name evidence="1" type="ORF">ACFSDX_09975</name>
</gene>
<sequence>MKSVVSFFLACLMLVGSFIPQNDLSELSKLPQLLEHYRFHHSVAGGGLSVTQFLAEHYGSGTKEHFGCTFSPAHQQDHQGLPLHGRHACSSHVAFVFLPAAALGAPAEHPAPWVGRAYYPAAHARSLDGATAALLQPPRA</sequence>
<reference evidence="2" key="1">
    <citation type="journal article" date="2019" name="Int. J. Syst. Evol. Microbiol.">
        <title>The Global Catalogue of Microorganisms (GCM) 10K type strain sequencing project: providing services to taxonomists for standard genome sequencing and annotation.</title>
        <authorList>
            <consortium name="The Broad Institute Genomics Platform"/>
            <consortium name="The Broad Institute Genome Sequencing Center for Infectious Disease"/>
            <person name="Wu L."/>
            <person name="Ma J."/>
        </authorList>
    </citation>
    <scope>NUCLEOTIDE SEQUENCE [LARGE SCALE GENOMIC DNA]</scope>
    <source>
        <strain evidence="2">CGMCC 1.15795</strain>
    </source>
</reference>
<dbReference type="RefSeq" id="WP_382313218.1">
    <property type="nucleotide sequence ID" value="NZ_JBHUFD010000003.1"/>
</dbReference>
<evidence type="ECO:0000313" key="2">
    <source>
        <dbReference type="Proteomes" id="UP001597197"/>
    </source>
</evidence>
<protein>
    <submittedName>
        <fullName evidence="1">Uncharacterized protein</fullName>
    </submittedName>
</protein>
<dbReference type="EMBL" id="JBHUFD010000003">
    <property type="protein sequence ID" value="MFD1872758.1"/>
    <property type="molecule type" value="Genomic_DNA"/>
</dbReference>
<dbReference type="Proteomes" id="UP001597197">
    <property type="component" value="Unassembled WGS sequence"/>
</dbReference>
<proteinExistence type="predicted"/>
<organism evidence="1 2">
    <name type="scientific">Hymenobacter bucti</name>
    <dbReference type="NCBI Taxonomy" id="1844114"/>
    <lineage>
        <taxon>Bacteria</taxon>
        <taxon>Pseudomonadati</taxon>
        <taxon>Bacteroidota</taxon>
        <taxon>Cytophagia</taxon>
        <taxon>Cytophagales</taxon>
        <taxon>Hymenobacteraceae</taxon>
        <taxon>Hymenobacter</taxon>
    </lineage>
</organism>
<evidence type="ECO:0000313" key="1">
    <source>
        <dbReference type="EMBL" id="MFD1872758.1"/>
    </source>
</evidence>
<comment type="caution">
    <text evidence="1">The sequence shown here is derived from an EMBL/GenBank/DDBJ whole genome shotgun (WGS) entry which is preliminary data.</text>
</comment>
<keyword evidence="2" id="KW-1185">Reference proteome</keyword>
<name>A0ABW4QT59_9BACT</name>
<accession>A0ABW4QT59</accession>